<dbReference type="InterPro" id="IPR022635">
    <property type="entry name" value="DNA_polIII_beta_C"/>
</dbReference>
<dbReference type="GO" id="GO:0008408">
    <property type="term" value="F:3'-5' exonuclease activity"/>
    <property type="evidence" value="ECO:0007669"/>
    <property type="project" value="InterPro"/>
</dbReference>
<evidence type="ECO:0000256" key="2">
    <source>
        <dbReference type="ARBA" id="ARBA00010752"/>
    </source>
</evidence>
<keyword evidence="3 9" id="KW-0963">Cytoplasm</keyword>
<evidence type="ECO:0000256" key="4">
    <source>
        <dbReference type="ARBA" id="ARBA00022679"/>
    </source>
</evidence>
<keyword evidence="6 9" id="KW-0235">DNA replication</keyword>
<dbReference type="NCBIfam" id="TIGR00663">
    <property type="entry name" value="dnan"/>
    <property type="match status" value="1"/>
</dbReference>
<dbReference type="PANTHER" id="PTHR30478">
    <property type="entry name" value="DNA POLYMERASE III SUBUNIT BETA"/>
    <property type="match status" value="1"/>
</dbReference>
<dbReference type="FunFam" id="3.10.150.10:FF:000005">
    <property type="entry name" value="Beta sliding clamp"/>
    <property type="match status" value="1"/>
</dbReference>
<dbReference type="CDD" id="cd00140">
    <property type="entry name" value="beta_clamp"/>
    <property type="match status" value="1"/>
</dbReference>
<dbReference type="PIRSF" id="PIRSF000804">
    <property type="entry name" value="DNA_pol_III_b"/>
    <property type="match status" value="1"/>
</dbReference>
<dbReference type="GO" id="GO:0003887">
    <property type="term" value="F:DNA-directed DNA polymerase activity"/>
    <property type="evidence" value="ECO:0007669"/>
    <property type="project" value="UniProtKB-UniRule"/>
</dbReference>
<accession>A0A934M7N8</accession>
<dbReference type="Gene3D" id="3.10.150.10">
    <property type="entry name" value="DNA Polymerase III, subunit A, domain 2"/>
    <property type="match status" value="3"/>
</dbReference>
<keyword evidence="14" id="KW-1185">Reference proteome</keyword>
<dbReference type="Pfam" id="PF00712">
    <property type="entry name" value="DNA_pol3_beta"/>
    <property type="match status" value="1"/>
</dbReference>
<comment type="caution">
    <text evidence="13">The sequence shown here is derived from an EMBL/GenBank/DDBJ whole genome shotgun (WGS) entry which is preliminary data.</text>
</comment>
<evidence type="ECO:0000256" key="6">
    <source>
        <dbReference type="ARBA" id="ARBA00022705"/>
    </source>
</evidence>
<keyword evidence="7 9" id="KW-0239">DNA-directed DNA polymerase</keyword>
<evidence type="ECO:0000259" key="12">
    <source>
        <dbReference type="Pfam" id="PF02768"/>
    </source>
</evidence>
<dbReference type="GO" id="GO:0003677">
    <property type="term" value="F:DNA binding"/>
    <property type="evidence" value="ECO:0007669"/>
    <property type="project" value="UniProtKB-UniRule"/>
</dbReference>
<evidence type="ECO:0000256" key="9">
    <source>
        <dbReference type="PIRNR" id="PIRNR000804"/>
    </source>
</evidence>
<evidence type="ECO:0000256" key="8">
    <source>
        <dbReference type="ARBA" id="ARBA00023125"/>
    </source>
</evidence>
<sequence length="393" mass="42055">MESQSVSFRVSKDDLAGAVAWVARSLPSKPTQPVLRGMLITADDDGLELAGYDYEVSTQVRIPAEVTEMGRVAVAGKLIADITATLPNKPVEFELNGSTVQVKCGSSRFELPSIPLDDYPQLPTLPETTGTINPKLFTEAVTQVATAAGRDDTLPMLTGVHMEINGPELLLVATDRFRMAVRTLGWNSADPEATAKLLIPAKTLLDNARTLDGANDDIEIAVGAGADIGSEGLFGVHADARRTTTRLLDAQFPNFRPLLPKNHKALASVEIAPLIDAIRRVALVADRNAQIRMEFSEGQVILSAGGSDAGHAEEILPCAFTGEPLLTAFNAGYLKDGLAVVRTERVVFGFTDPSRPAILIPEPADLPEADEDGTFTTPDTDFTYLLMPVRLPG</sequence>
<evidence type="ECO:0000256" key="5">
    <source>
        <dbReference type="ARBA" id="ARBA00022695"/>
    </source>
</evidence>
<dbReference type="GO" id="GO:0006271">
    <property type="term" value="P:DNA strand elongation involved in DNA replication"/>
    <property type="evidence" value="ECO:0007669"/>
    <property type="project" value="TreeGrafter"/>
</dbReference>
<dbReference type="InterPro" id="IPR022634">
    <property type="entry name" value="DNA_polIII_beta_N"/>
</dbReference>
<keyword evidence="8" id="KW-0238">DNA-binding</keyword>
<gene>
    <name evidence="13" type="primary">dnaN</name>
    <name evidence="13" type="ORF">JDV75_08175</name>
</gene>
<name>A0A934M7N8_9CORY</name>
<dbReference type="SUPFAM" id="SSF55979">
    <property type="entry name" value="DNA clamp"/>
    <property type="match status" value="3"/>
</dbReference>
<organism evidence="13 14">
    <name type="scientific">Corynebacterium meridianum</name>
    <dbReference type="NCBI Taxonomy" id="2765363"/>
    <lineage>
        <taxon>Bacteria</taxon>
        <taxon>Bacillati</taxon>
        <taxon>Actinomycetota</taxon>
        <taxon>Actinomycetes</taxon>
        <taxon>Mycobacteriales</taxon>
        <taxon>Corynebacteriaceae</taxon>
        <taxon>Corynebacterium</taxon>
    </lineage>
</organism>
<comment type="subunit">
    <text evidence="9">Forms a ring-shaped head-to-tail homodimer around DNA.</text>
</comment>
<reference evidence="13" key="1">
    <citation type="submission" date="2020-12" db="EMBL/GenBank/DDBJ databases">
        <title>Genome public.</title>
        <authorList>
            <person name="Sun Q."/>
        </authorList>
    </citation>
    <scope>NUCLEOTIDE SEQUENCE</scope>
    <source>
        <strain evidence="13">CCM 8863</strain>
    </source>
</reference>
<dbReference type="AlphaFoldDB" id="A0A934M7N8"/>
<evidence type="ECO:0000313" key="13">
    <source>
        <dbReference type="EMBL" id="MBI8989737.1"/>
    </source>
</evidence>
<evidence type="ECO:0000259" key="10">
    <source>
        <dbReference type="Pfam" id="PF00712"/>
    </source>
</evidence>
<dbReference type="InterPro" id="IPR046938">
    <property type="entry name" value="DNA_clamp_sf"/>
</dbReference>
<keyword evidence="4 9" id="KW-0808">Transferase</keyword>
<evidence type="ECO:0000256" key="7">
    <source>
        <dbReference type="ARBA" id="ARBA00022932"/>
    </source>
</evidence>
<evidence type="ECO:0000313" key="14">
    <source>
        <dbReference type="Proteomes" id="UP000645966"/>
    </source>
</evidence>
<dbReference type="Proteomes" id="UP000645966">
    <property type="component" value="Unassembled WGS sequence"/>
</dbReference>
<proteinExistence type="inferred from homology"/>
<dbReference type="SMART" id="SM00480">
    <property type="entry name" value="POL3Bc"/>
    <property type="match status" value="1"/>
</dbReference>
<feature type="domain" description="DNA polymerase III beta sliding clamp central" evidence="11">
    <location>
        <begin position="131"/>
        <end position="254"/>
    </location>
</feature>
<feature type="domain" description="DNA polymerase III beta sliding clamp N-terminal" evidence="10">
    <location>
        <begin position="7"/>
        <end position="123"/>
    </location>
</feature>
<evidence type="ECO:0000256" key="1">
    <source>
        <dbReference type="ARBA" id="ARBA00004496"/>
    </source>
</evidence>
<dbReference type="InterPro" id="IPR001001">
    <property type="entry name" value="DNA_polIII_beta"/>
</dbReference>
<dbReference type="Pfam" id="PF02767">
    <property type="entry name" value="DNA_pol3_beta_2"/>
    <property type="match status" value="1"/>
</dbReference>
<comment type="similarity">
    <text evidence="2 9">Belongs to the beta sliding clamp family.</text>
</comment>
<dbReference type="GO" id="GO:0005737">
    <property type="term" value="C:cytoplasm"/>
    <property type="evidence" value="ECO:0007669"/>
    <property type="project" value="UniProtKB-SubCell"/>
</dbReference>
<dbReference type="RefSeq" id="WP_198738773.1">
    <property type="nucleotide sequence ID" value="NZ_JAEIOS010000013.1"/>
</dbReference>
<comment type="function">
    <text evidence="9">Confers DNA tethering and processivity to DNA polymerases and other proteins. Acts as a clamp, forming a ring around DNA (a reaction catalyzed by the clamp-loading complex) which diffuses in an ATP-independent manner freely and bidirectionally along dsDNA. Initially characterized for its ability to contact the catalytic subunit of DNA polymerase III (Pol III), a complex, multichain enzyme responsible for most of the replicative synthesis in bacteria; Pol III exhibits 3'-5' exonuclease proofreading activity. The beta chain is required for initiation of replication as well as for processivity of DNA replication.</text>
</comment>
<dbReference type="InterPro" id="IPR022637">
    <property type="entry name" value="DNA_polIII_beta_cen"/>
</dbReference>
<dbReference type="Pfam" id="PF02768">
    <property type="entry name" value="DNA_pol3_beta_3"/>
    <property type="match status" value="1"/>
</dbReference>
<keyword evidence="5 9" id="KW-0548">Nucleotidyltransferase</keyword>
<evidence type="ECO:0000256" key="3">
    <source>
        <dbReference type="ARBA" id="ARBA00022490"/>
    </source>
</evidence>
<dbReference type="PANTHER" id="PTHR30478:SF0">
    <property type="entry name" value="BETA SLIDING CLAMP"/>
    <property type="match status" value="1"/>
</dbReference>
<dbReference type="EMBL" id="JAEIOS010000013">
    <property type="protein sequence ID" value="MBI8989737.1"/>
    <property type="molecule type" value="Genomic_DNA"/>
</dbReference>
<evidence type="ECO:0000259" key="11">
    <source>
        <dbReference type="Pfam" id="PF02767"/>
    </source>
</evidence>
<protein>
    <recommendedName>
        <fullName evidence="9">Beta sliding clamp</fullName>
    </recommendedName>
</protein>
<dbReference type="GO" id="GO:0009360">
    <property type="term" value="C:DNA polymerase III complex"/>
    <property type="evidence" value="ECO:0007669"/>
    <property type="project" value="InterPro"/>
</dbReference>
<comment type="subcellular location">
    <subcellularLocation>
        <location evidence="1 9">Cytoplasm</location>
    </subcellularLocation>
</comment>
<feature type="domain" description="DNA polymerase III beta sliding clamp C-terminal" evidence="12">
    <location>
        <begin position="258"/>
        <end position="362"/>
    </location>
</feature>